<gene>
    <name evidence="2" type="ORF">WI41_15070</name>
</gene>
<evidence type="ECO:0000256" key="1">
    <source>
        <dbReference type="SAM" id="MobiDB-lite"/>
    </source>
</evidence>
<dbReference type="Gene3D" id="3.40.109.10">
    <property type="entry name" value="NADH Oxidase"/>
    <property type="match status" value="1"/>
</dbReference>
<dbReference type="Proteomes" id="UP000056450">
    <property type="component" value="Unassembled WGS sequence"/>
</dbReference>
<comment type="caution">
    <text evidence="2">The sequence shown here is derived from an EMBL/GenBank/DDBJ whole genome shotgun (WGS) entry which is preliminary data.</text>
</comment>
<proteinExistence type="predicted"/>
<feature type="region of interest" description="Disordered" evidence="1">
    <location>
        <begin position="28"/>
        <end position="74"/>
    </location>
</feature>
<evidence type="ECO:0000313" key="3">
    <source>
        <dbReference type="Proteomes" id="UP000056450"/>
    </source>
</evidence>
<dbReference type="EMBL" id="LOTQ01000020">
    <property type="protein sequence ID" value="KVA08463.1"/>
    <property type="molecule type" value="Genomic_DNA"/>
</dbReference>
<dbReference type="GO" id="GO:0016491">
    <property type="term" value="F:oxidoreductase activity"/>
    <property type="evidence" value="ECO:0007669"/>
    <property type="project" value="InterPro"/>
</dbReference>
<dbReference type="InterPro" id="IPR000415">
    <property type="entry name" value="Nitroreductase-like"/>
</dbReference>
<protein>
    <submittedName>
        <fullName evidence="2">Uncharacterized protein</fullName>
    </submittedName>
</protein>
<reference evidence="2 3" key="1">
    <citation type="submission" date="2015-11" db="EMBL/GenBank/DDBJ databases">
        <title>Expanding the genomic diversity of Burkholderia species for the development of highly accurate diagnostics.</title>
        <authorList>
            <person name="Sahl J."/>
            <person name="Keim P."/>
            <person name="Wagner D."/>
        </authorList>
    </citation>
    <scope>NUCLEOTIDE SEQUENCE [LARGE SCALE GENOMIC DNA]</scope>
    <source>
        <strain evidence="2 3">RF32-BP12</strain>
    </source>
</reference>
<accession>A0AAP1CCT4</accession>
<feature type="compositionally biased region" description="Basic residues" evidence="1">
    <location>
        <begin position="51"/>
        <end position="66"/>
    </location>
</feature>
<evidence type="ECO:0000313" key="2">
    <source>
        <dbReference type="EMBL" id="KVA08463.1"/>
    </source>
</evidence>
<organism evidence="2 3">
    <name type="scientific">Burkholderia latens</name>
    <dbReference type="NCBI Taxonomy" id="488446"/>
    <lineage>
        <taxon>Bacteria</taxon>
        <taxon>Pseudomonadati</taxon>
        <taxon>Pseudomonadota</taxon>
        <taxon>Betaproteobacteria</taxon>
        <taxon>Burkholderiales</taxon>
        <taxon>Burkholderiaceae</taxon>
        <taxon>Burkholderia</taxon>
        <taxon>Burkholderia cepacia complex</taxon>
    </lineage>
</organism>
<name>A0AAP1CCT4_9BURK</name>
<sequence>MIDGSPAGAARFVSMDCRCPLPLPNRASVPAPPALAQPSTPHSGHTARLARSGRKRCRATRSRRSSKLQAARTRGLDTCPRAALVPFHRIVAKHVDIPANEQRVCGMSLVHADRDAIENRLVTERAGVAGFARLYA</sequence>
<dbReference type="AlphaFoldDB" id="A0AAP1CCT4"/>
<dbReference type="SUPFAM" id="SSF55469">
    <property type="entry name" value="FMN-dependent nitroreductase-like"/>
    <property type="match status" value="1"/>
</dbReference>